<evidence type="ECO:0000313" key="3">
    <source>
        <dbReference type="Proteomes" id="UP000283895"/>
    </source>
</evidence>
<dbReference type="OrthoDB" id="3852249at2759"/>
<evidence type="ECO:0000313" key="2">
    <source>
        <dbReference type="EMBL" id="ROV90501.1"/>
    </source>
</evidence>
<feature type="signal peptide" evidence="1">
    <location>
        <begin position="1"/>
        <end position="16"/>
    </location>
</feature>
<feature type="chain" id="PRO_5019173647" evidence="1">
    <location>
        <begin position="17"/>
        <end position="255"/>
    </location>
</feature>
<organism evidence="2 3">
    <name type="scientific">Cytospora schulzeri</name>
    <dbReference type="NCBI Taxonomy" id="448051"/>
    <lineage>
        <taxon>Eukaryota</taxon>
        <taxon>Fungi</taxon>
        <taxon>Dikarya</taxon>
        <taxon>Ascomycota</taxon>
        <taxon>Pezizomycotina</taxon>
        <taxon>Sordariomycetes</taxon>
        <taxon>Sordariomycetidae</taxon>
        <taxon>Diaporthales</taxon>
        <taxon>Cytosporaceae</taxon>
        <taxon>Cytospora</taxon>
    </lineage>
</organism>
<gene>
    <name evidence="2" type="ORF">VMCG_09808</name>
</gene>
<dbReference type="Proteomes" id="UP000283895">
    <property type="component" value="Unassembled WGS sequence"/>
</dbReference>
<evidence type="ECO:0000256" key="1">
    <source>
        <dbReference type="SAM" id="SignalP"/>
    </source>
</evidence>
<name>A0A423VHR6_9PEZI</name>
<keyword evidence="3" id="KW-1185">Reference proteome</keyword>
<dbReference type="EMBL" id="LKEA01000062">
    <property type="protein sequence ID" value="ROV90501.1"/>
    <property type="molecule type" value="Genomic_DNA"/>
</dbReference>
<comment type="caution">
    <text evidence="2">The sequence shown here is derived from an EMBL/GenBank/DDBJ whole genome shotgun (WGS) entry which is preliminary data.</text>
</comment>
<sequence length="255" mass="27931">MAWWIALSTADTLALGRVFPFLTGQPLSREAAAALRQVDHISRPGFGTVSPRTVYIPGNAFNAGTAFTSFFAATAIVGDVLVAKAADDLKKMSMYAPDIRGELGAQVTAMIQGWPAEGFGAFIYNFLRQEIDDYGGEASVGRHAFYVYNPTTSADVVFKEKVRNQPLPPSFGGFSSDIEAIFRLMWTNRLTLRDTMSRDAADAVVFHLLVPAMSTIAVLDRMVIGGSVGRLVIKGHMEEGSCYAWFNFVRLPRQF</sequence>
<proteinExistence type="predicted"/>
<protein>
    <submittedName>
        <fullName evidence="2">Uncharacterized protein</fullName>
    </submittedName>
</protein>
<reference evidence="2 3" key="1">
    <citation type="submission" date="2015-09" db="EMBL/GenBank/DDBJ databases">
        <title>Host preference determinants of Valsa canker pathogens revealed by comparative genomics.</title>
        <authorList>
            <person name="Yin Z."/>
            <person name="Huang L."/>
        </authorList>
    </citation>
    <scope>NUCLEOTIDE SEQUENCE [LARGE SCALE GENOMIC DNA]</scope>
    <source>
        <strain evidence="2 3">03-1</strain>
    </source>
</reference>
<accession>A0A423VHR6</accession>
<dbReference type="AlphaFoldDB" id="A0A423VHR6"/>
<keyword evidence="1" id="KW-0732">Signal</keyword>
<dbReference type="STRING" id="356882.A0A423VHR6"/>